<dbReference type="SUPFAM" id="SSF52540">
    <property type="entry name" value="P-loop containing nucleoside triphosphate hydrolases"/>
    <property type="match status" value="1"/>
</dbReference>
<evidence type="ECO:0000256" key="3">
    <source>
        <dbReference type="ARBA" id="ARBA00023134"/>
    </source>
</evidence>
<dbReference type="GO" id="GO:0005739">
    <property type="term" value="C:mitochondrion"/>
    <property type="evidence" value="ECO:0007669"/>
    <property type="project" value="TreeGrafter"/>
</dbReference>
<evidence type="ECO:0000256" key="2">
    <source>
        <dbReference type="ARBA" id="ARBA00022917"/>
    </source>
</evidence>
<evidence type="ECO:0000313" key="4">
    <source>
        <dbReference type="Proteomes" id="UP000887566"/>
    </source>
</evidence>
<keyword evidence="2" id="KW-0648">Protein biosynthesis</keyword>
<dbReference type="GO" id="GO:0032790">
    <property type="term" value="P:ribosome disassembly"/>
    <property type="evidence" value="ECO:0007669"/>
    <property type="project" value="TreeGrafter"/>
</dbReference>
<protein>
    <submittedName>
        <fullName evidence="5">Uncharacterized protein</fullName>
    </submittedName>
</protein>
<proteinExistence type="predicted"/>
<name>A0A914WGK7_9BILA</name>
<dbReference type="PANTHER" id="PTHR43261">
    <property type="entry name" value="TRANSLATION ELONGATION FACTOR G-RELATED"/>
    <property type="match status" value="1"/>
</dbReference>
<dbReference type="WBParaSite" id="PSAMB.scaffold4172size15414.g23674.t1">
    <property type="protein sequence ID" value="PSAMB.scaffold4172size15414.g23674.t1"/>
    <property type="gene ID" value="PSAMB.scaffold4172size15414.g23674"/>
</dbReference>
<dbReference type="Gene3D" id="3.40.50.300">
    <property type="entry name" value="P-loop containing nucleotide triphosphate hydrolases"/>
    <property type="match status" value="2"/>
</dbReference>
<keyword evidence="3" id="KW-0342">GTP-binding</keyword>
<dbReference type="PANTHER" id="PTHR43261:SF1">
    <property type="entry name" value="RIBOSOME-RELEASING FACTOR 2, MITOCHONDRIAL"/>
    <property type="match status" value="1"/>
</dbReference>
<keyword evidence="1" id="KW-0547">Nucleotide-binding</keyword>
<dbReference type="GO" id="GO:0005525">
    <property type="term" value="F:GTP binding"/>
    <property type="evidence" value="ECO:0007669"/>
    <property type="project" value="UniProtKB-KW"/>
</dbReference>
<dbReference type="GO" id="GO:0003924">
    <property type="term" value="F:GTPase activity"/>
    <property type="evidence" value="ECO:0007669"/>
    <property type="project" value="TreeGrafter"/>
</dbReference>
<sequence>MNITDFYLTDFTDFTATTLNVTITFHFTSDRLLRRTTLAQMGMPVCCGTALRNCGVRTVMDRVLDCLPNPSERHHPLVDFYEKLLCALVFKTSHSKRRAAADVRTYLQE</sequence>
<accession>A0A914WGK7</accession>
<evidence type="ECO:0000256" key="1">
    <source>
        <dbReference type="ARBA" id="ARBA00022741"/>
    </source>
</evidence>
<dbReference type="InterPro" id="IPR027417">
    <property type="entry name" value="P-loop_NTPase"/>
</dbReference>
<dbReference type="Proteomes" id="UP000887566">
    <property type="component" value="Unplaced"/>
</dbReference>
<reference evidence="5" key="1">
    <citation type="submission" date="2022-11" db="UniProtKB">
        <authorList>
            <consortium name="WormBaseParasite"/>
        </authorList>
    </citation>
    <scope>IDENTIFICATION</scope>
</reference>
<organism evidence="4 5">
    <name type="scientific">Plectus sambesii</name>
    <dbReference type="NCBI Taxonomy" id="2011161"/>
    <lineage>
        <taxon>Eukaryota</taxon>
        <taxon>Metazoa</taxon>
        <taxon>Ecdysozoa</taxon>
        <taxon>Nematoda</taxon>
        <taxon>Chromadorea</taxon>
        <taxon>Plectida</taxon>
        <taxon>Plectina</taxon>
        <taxon>Plectoidea</taxon>
        <taxon>Plectidae</taxon>
        <taxon>Plectus</taxon>
    </lineage>
</organism>
<dbReference type="GO" id="GO:0032543">
    <property type="term" value="P:mitochondrial translation"/>
    <property type="evidence" value="ECO:0007669"/>
    <property type="project" value="TreeGrafter"/>
</dbReference>
<keyword evidence="4" id="KW-1185">Reference proteome</keyword>
<evidence type="ECO:0000313" key="5">
    <source>
        <dbReference type="WBParaSite" id="PSAMB.scaffold4172size15414.g23674.t1"/>
    </source>
</evidence>
<dbReference type="AlphaFoldDB" id="A0A914WGK7"/>